<organism evidence="3 4">
    <name type="scientific">Deinococcus detaillensis</name>
    <dbReference type="NCBI Taxonomy" id="2592048"/>
    <lineage>
        <taxon>Bacteria</taxon>
        <taxon>Thermotogati</taxon>
        <taxon>Deinococcota</taxon>
        <taxon>Deinococci</taxon>
        <taxon>Deinococcales</taxon>
        <taxon>Deinococcaceae</taxon>
        <taxon>Deinococcus</taxon>
    </lineage>
</organism>
<protein>
    <submittedName>
        <fullName evidence="3">Site-specific integrase</fullName>
    </submittedName>
</protein>
<dbReference type="AlphaFoldDB" id="A0A553UFG9"/>
<accession>A0A553UFG9</accession>
<sequence length="180" mass="20479">GASDPTPRWEKRAPYTKAEIDTLLQHADPQERVYVLLGADCGLRNSEMSSLRRDDVHLNGEQPRITILGKGGRRQSVGLSRRAEQALKIWLAATPDFGPWVLRLRSRSGIRDSLVRLCRRAGVKYEGREVHGLRHTAGTRMYSETTDLLAVRDHLRHSSTETSEIYVQYASKGKMLNRDW</sequence>
<evidence type="ECO:0000313" key="3">
    <source>
        <dbReference type="EMBL" id="TSA78771.1"/>
    </source>
</evidence>
<dbReference type="RefSeq" id="WP_143722301.1">
    <property type="nucleotide sequence ID" value="NZ_VKDB01000063.1"/>
</dbReference>
<dbReference type="Gene3D" id="1.10.443.10">
    <property type="entry name" value="Intergrase catalytic core"/>
    <property type="match status" value="1"/>
</dbReference>
<keyword evidence="4" id="KW-1185">Reference proteome</keyword>
<dbReference type="InterPro" id="IPR011010">
    <property type="entry name" value="DNA_brk_join_enz"/>
</dbReference>
<evidence type="ECO:0000259" key="2">
    <source>
        <dbReference type="PROSITE" id="PS51898"/>
    </source>
</evidence>
<feature type="domain" description="Tyr recombinase" evidence="2">
    <location>
        <begin position="10"/>
        <end position="180"/>
    </location>
</feature>
<dbReference type="Pfam" id="PF00589">
    <property type="entry name" value="Phage_integrase"/>
    <property type="match status" value="1"/>
</dbReference>
<dbReference type="GO" id="GO:0015074">
    <property type="term" value="P:DNA integration"/>
    <property type="evidence" value="ECO:0007669"/>
    <property type="project" value="InterPro"/>
</dbReference>
<dbReference type="GO" id="GO:0006310">
    <property type="term" value="P:DNA recombination"/>
    <property type="evidence" value="ECO:0007669"/>
    <property type="project" value="UniProtKB-KW"/>
</dbReference>
<proteinExistence type="predicted"/>
<dbReference type="PROSITE" id="PS51898">
    <property type="entry name" value="TYR_RECOMBINASE"/>
    <property type="match status" value="1"/>
</dbReference>
<name>A0A553UFG9_9DEIO</name>
<dbReference type="InterPro" id="IPR002104">
    <property type="entry name" value="Integrase_catalytic"/>
</dbReference>
<comment type="caution">
    <text evidence="3">The sequence shown here is derived from an EMBL/GenBank/DDBJ whole genome shotgun (WGS) entry which is preliminary data.</text>
</comment>
<dbReference type="PANTHER" id="PTHR30349:SF81">
    <property type="entry name" value="TYROSINE RECOMBINASE XERC"/>
    <property type="match status" value="1"/>
</dbReference>
<dbReference type="OrthoDB" id="58653at2"/>
<dbReference type="InterPro" id="IPR050090">
    <property type="entry name" value="Tyrosine_recombinase_XerCD"/>
</dbReference>
<dbReference type="CDD" id="cd00397">
    <property type="entry name" value="DNA_BRE_C"/>
    <property type="match status" value="1"/>
</dbReference>
<dbReference type="Proteomes" id="UP000316092">
    <property type="component" value="Unassembled WGS sequence"/>
</dbReference>
<dbReference type="EMBL" id="VKDB01000063">
    <property type="protein sequence ID" value="TSA78771.1"/>
    <property type="molecule type" value="Genomic_DNA"/>
</dbReference>
<dbReference type="GO" id="GO:0003677">
    <property type="term" value="F:DNA binding"/>
    <property type="evidence" value="ECO:0007669"/>
    <property type="project" value="InterPro"/>
</dbReference>
<gene>
    <name evidence="3" type="ORF">FNU79_18705</name>
</gene>
<dbReference type="SUPFAM" id="SSF56349">
    <property type="entry name" value="DNA breaking-rejoining enzymes"/>
    <property type="match status" value="1"/>
</dbReference>
<feature type="non-terminal residue" evidence="3">
    <location>
        <position position="1"/>
    </location>
</feature>
<dbReference type="PANTHER" id="PTHR30349">
    <property type="entry name" value="PHAGE INTEGRASE-RELATED"/>
    <property type="match status" value="1"/>
</dbReference>
<keyword evidence="1" id="KW-0233">DNA recombination</keyword>
<dbReference type="InterPro" id="IPR013762">
    <property type="entry name" value="Integrase-like_cat_sf"/>
</dbReference>
<evidence type="ECO:0000313" key="4">
    <source>
        <dbReference type="Proteomes" id="UP000316092"/>
    </source>
</evidence>
<reference evidence="3 4" key="1">
    <citation type="submission" date="2019-07" db="EMBL/GenBank/DDBJ databases">
        <title>Deinococcus detaillus sp. nov., isolated from humus soil in Antarctica.</title>
        <authorList>
            <person name="Zhang K."/>
        </authorList>
    </citation>
    <scope>NUCLEOTIDE SEQUENCE [LARGE SCALE GENOMIC DNA]</scope>
    <source>
        <strain evidence="3 4">H1</strain>
    </source>
</reference>
<evidence type="ECO:0000256" key="1">
    <source>
        <dbReference type="ARBA" id="ARBA00023172"/>
    </source>
</evidence>